<feature type="compositionally biased region" description="Low complexity" evidence="2">
    <location>
        <begin position="580"/>
        <end position="596"/>
    </location>
</feature>
<protein>
    <recommendedName>
        <fullName evidence="3">CCHC-type domain-containing protein</fullName>
    </recommendedName>
</protein>
<keyword evidence="5" id="KW-1185">Reference proteome</keyword>
<dbReference type="InterPro" id="IPR052579">
    <property type="entry name" value="Zinc_finger_SWIM"/>
</dbReference>
<reference evidence="4 5" key="1">
    <citation type="journal article" date="2020" name="Cell">
        <title>Large-Scale Comparative Analyses of Tick Genomes Elucidate Their Genetic Diversity and Vector Capacities.</title>
        <authorList>
            <consortium name="Tick Genome and Microbiome Consortium (TIGMIC)"/>
            <person name="Jia N."/>
            <person name="Wang J."/>
            <person name="Shi W."/>
            <person name="Du L."/>
            <person name="Sun Y."/>
            <person name="Zhan W."/>
            <person name="Jiang J.F."/>
            <person name="Wang Q."/>
            <person name="Zhang B."/>
            <person name="Ji P."/>
            <person name="Bell-Sakyi L."/>
            <person name="Cui X.M."/>
            <person name="Yuan T.T."/>
            <person name="Jiang B.G."/>
            <person name="Yang W.F."/>
            <person name="Lam T.T."/>
            <person name="Chang Q.C."/>
            <person name="Ding S.J."/>
            <person name="Wang X.J."/>
            <person name="Zhu J.G."/>
            <person name="Ruan X.D."/>
            <person name="Zhao L."/>
            <person name="Wei J.T."/>
            <person name="Ye R.Z."/>
            <person name="Que T.C."/>
            <person name="Du C.H."/>
            <person name="Zhou Y.H."/>
            <person name="Cheng J.X."/>
            <person name="Dai P.F."/>
            <person name="Guo W.B."/>
            <person name="Han X.H."/>
            <person name="Huang E.J."/>
            <person name="Li L.F."/>
            <person name="Wei W."/>
            <person name="Gao Y.C."/>
            <person name="Liu J.Z."/>
            <person name="Shao H.Z."/>
            <person name="Wang X."/>
            <person name="Wang C.C."/>
            <person name="Yang T.C."/>
            <person name="Huo Q.B."/>
            <person name="Li W."/>
            <person name="Chen H.Y."/>
            <person name="Chen S.E."/>
            <person name="Zhou L.G."/>
            <person name="Ni X.B."/>
            <person name="Tian J.H."/>
            <person name="Sheng Y."/>
            <person name="Liu T."/>
            <person name="Pan Y.S."/>
            <person name="Xia L.Y."/>
            <person name="Li J."/>
            <person name="Zhao F."/>
            <person name="Cao W.C."/>
        </authorList>
    </citation>
    <scope>NUCLEOTIDE SEQUENCE [LARGE SCALE GENOMIC DNA]</scope>
    <source>
        <strain evidence="4">HaeL-2018</strain>
    </source>
</reference>
<feature type="domain" description="CCHC-type" evidence="3">
    <location>
        <begin position="405"/>
        <end position="418"/>
    </location>
</feature>
<feature type="compositionally biased region" description="Basic and acidic residues" evidence="2">
    <location>
        <begin position="553"/>
        <end position="568"/>
    </location>
</feature>
<dbReference type="GO" id="GO:0003676">
    <property type="term" value="F:nucleic acid binding"/>
    <property type="evidence" value="ECO:0007669"/>
    <property type="project" value="InterPro"/>
</dbReference>
<evidence type="ECO:0000256" key="1">
    <source>
        <dbReference type="PROSITE-ProRule" id="PRU00047"/>
    </source>
</evidence>
<feature type="compositionally biased region" description="Low complexity" evidence="2">
    <location>
        <begin position="506"/>
        <end position="522"/>
    </location>
</feature>
<gene>
    <name evidence="4" type="ORF">HPB48_015779</name>
</gene>
<evidence type="ECO:0000256" key="2">
    <source>
        <dbReference type="SAM" id="MobiDB-lite"/>
    </source>
</evidence>
<dbReference type="VEuPathDB" id="VectorBase:HLOH_053397"/>
<feature type="compositionally biased region" description="Low complexity" evidence="2">
    <location>
        <begin position="477"/>
        <end position="493"/>
    </location>
</feature>
<feature type="region of interest" description="Disordered" evidence="2">
    <location>
        <begin position="1"/>
        <end position="27"/>
    </location>
</feature>
<dbReference type="GO" id="GO:0008270">
    <property type="term" value="F:zinc ion binding"/>
    <property type="evidence" value="ECO:0007669"/>
    <property type="project" value="UniProtKB-KW"/>
</dbReference>
<dbReference type="AlphaFoldDB" id="A0A9J6G9R4"/>
<dbReference type="EMBL" id="JABSTR010000005">
    <property type="protein sequence ID" value="KAH9372077.1"/>
    <property type="molecule type" value="Genomic_DNA"/>
</dbReference>
<evidence type="ECO:0000313" key="4">
    <source>
        <dbReference type="EMBL" id="KAH9372077.1"/>
    </source>
</evidence>
<dbReference type="PROSITE" id="PS50158">
    <property type="entry name" value="ZF_CCHC"/>
    <property type="match status" value="1"/>
</dbReference>
<feature type="compositionally biased region" description="Basic and acidic residues" evidence="2">
    <location>
        <begin position="607"/>
        <end position="619"/>
    </location>
</feature>
<feature type="region of interest" description="Disordered" evidence="2">
    <location>
        <begin position="461"/>
        <end position="625"/>
    </location>
</feature>
<dbReference type="InterPro" id="IPR001878">
    <property type="entry name" value="Znf_CCHC"/>
</dbReference>
<keyword evidence="1" id="KW-0863">Zinc-finger</keyword>
<keyword evidence="1" id="KW-0479">Metal-binding</keyword>
<accession>A0A9J6G9R4</accession>
<dbReference type="PANTHER" id="PTHR31569:SF4">
    <property type="entry name" value="SWIM-TYPE DOMAIN-CONTAINING PROTEIN"/>
    <property type="match status" value="1"/>
</dbReference>
<sequence>MPSCGVATSDVQTDQGKAVTRKDPGPETASCDIQDATMLVGGGGSEIAVGAKFDSFVTFRQCFEAWCAEGRHVVSISNSHKNITPDLREEFKYSRVVYKCVHGATVRPRGTGKRNNQSYNGTGCGMCVKVALASKRTFHYVVTEVEAAHNHDLHLYSLYPQNRLLTSEEQAQVVNLQNLGVPSRKIREQVKNMTGKTVKTKDLNNISQRHSIPIHNDAAHGEMFVKKIESLIAKDPNFTVHYEKNKVLCVHPFSFQLGYIMPQHFGSGRAASALTFYARLPKGVTNVELTKILVQTFSRQELSGVQDFGAGRFEIFFKSKSVVERFLNNPAITVREQDVRFDYRGSQAKAIRMLHYPNDQPDEALCRALGSLGRMRVDMNKAVPNLVAVGRFTVQCECKGVVRLCIRCGLPGHYAAACTTPKCKRCDRFGHEQCEAPCIKCAGDHAVSECTFRSFAMVTQQPPPPAGAVSTSVAPVQQDSSSSTQASGAGSMQPEGDGGLREDQLAASPPEQSAPAAAAATEDQAEEELRPRHKRKSHTLAAGTSANNGSEDELSRSSRDTPKEKRAAVDGNESSGDEGSGSSEETSADSYSSESGDAIENPPMALELRRAPRSRDDGKLTCSRT</sequence>
<proteinExistence type="predicted"/>
<keyword evidence="1" id="KW-0862">Zinc</keyword>
<organism evidence="4 5">
    <name type="scientific">Haemaphysalis longicornis</name>
    <name type="common">Bush tick</name>
    <dbReference type="NCBI Taxonomy" id="44386"/>
    <lineage>
        <taxon>Eukaryota</taxon>
        <taxon>Metazoa</taxon>
        <taxon>Ecdysozoa</taxon>
        <taxon>Arthropoda</taxon>
        <taxon>Chelicerata</taxon>
        <taxon>Arachnida</taxon>
        <taxon>Acari</taxon>
        <taxon>Parasitiformes</taxon>
        <taxon>Ixodida</taxon>
        <taxon>Ixodoidea</taxon>
        <taxon>Ixodidae</taxon>
        <taxon>Haemaphysalinae</taxon>
        <taxon>Haemaphysalis</taxon>
    </lineage>
</organism>
<name>A0A9J6G9R4_HAELO</name>
<dbReference type="Proteomes" id="UP000821853">
    <property type="component" value="Chromosome 3"/>
</dbReference>
<dbReference type="PANTHER" id="PTHR31569">
    <property type="entry name" value="SWIM-TYPE DOMAIN-CONTAINING PROTEIN"/>
    <property type="match status" value="1"/>
</dbReference>
<dbReference type="OrthoDB" id="10064617at2759"/>
<comment type="caution">
    <text evidence="4">The sequence shown here is derived from an EMBL/GenBank/DDBJ whole genome shotgun (WGS) entry which is preliminary data.</text>
</comment>
<evidence type="ECO:0000259" key="3">
    <source>
        <dbReference type="PROSITE" id="PS50158"/>
    </source>
</evidence>
<evidence type="ECO:0000313" key="5">
    <source>
        <dbReference type="Proteomes" id="UP000821853"/>
    </source>
</evidence>